<gene>
    <name evidence="5" type="ORF">SacglDRAFT_03936</name>
</gene>
<dbReference type="eggNOG" id="ENOG5031NWY">
    <property type="taxonomic scope" value="Bacteria"/>
</dbReference>
<reference evidence="6" key="2">
    <citation type="submission" date="2012-01" db="EMBL/GenBank/DDBJ databases">
        <title>Noncontiguous Finished sequence of chromosome of Saccharomonospora glauca K62.</title>
        <authorList>
            <consortium name="US DOE Joint Genome Institute"/>
            <person name="Lucas S."/>
            <person name="Han J."/>
            <person name="Lapidus A."/>
            <person name="Cheng J.-F."/>
            <person name="Goodwin L."/>
            <person name="Pitluck S."/>
            <person name="Peters L."/>
            <person name="Mikhailova N."/>
            <person name="Held B."/>
            <person name="Detter J.C."/>
            <person name="Han C."/>
            <person name="Tapia R."/>
            <person name="Land M."/>
            <person name="Hauser L."/>
            <person name="Kyrpides N."/>
            <person name="Ivanova N."/>
            <person name="Pagani I."/>
            <person name="Brambilla E.-M."/>
            <person name="Klenk H.-P."/>
            <person name="Woyke T."/>
        </authorList>
    </citation>
    <scope>NUCLEOTIDE SEQUENCE [LARGE SCALE GENOMIC DNA]</scope>
    <source>
        <strain evidence="6">K62</strain>
    </source>
</reference>
<dbReference type="Pfam" id="PF14011">
    <property type="entry name" value="ESX-1_EspG"/>
    <property type="match status" value="1"/>
</dbReference>
<dbReference type="OrthoDB" id="3612957at2"/>
<evidence type="ECO:0008006" key="7">
    <source>
        <dbReference type="Google" id="ProtNLM"/>
    </source>
</evidence>
<evidence type="ECO:0000256" key="4">
    <source>
        <dbReference type="ARBA" id="ARBA00023186"/>
    </source>
</evidence>
<keyword evidence="4" id="KW-0143">Chaperone</keyword>
<reference evidence="5 6" key="1">
    <citation type="submission" date="2011-09" db="EMBL/GenBank/DDBJ databases">
        <authorList>
            <consortium name="US DOE Joint Genome Institute (JGI-PGF)"/>
            <person name="Lucas S."/>
            <person name="Han J."/>
            <person name="Lapidus A."/>
            <person name="Cheng J.-F."/>
            <person name="Goodwin L."/>
            <person name="Pitluck S."/>
            <person name="Peters L."/>
            <person name="Land M.L."/>
            <person name="Hauser L."/>
            <person name="Brambilla E."/>
            <person name="Klenk H.-P."/>
            <person name="Woyke T.J."/>
        </authorList>
    </citation>
    <scope>NUCLEOTIDE SEQUENCE [LARGE SCALE GENOMIC DNA]</scope>
    <source>
        <strain evidence="5 6">K62</strain>
    </source>
</reference>
<sequence>MLAQPVSVPKVALLHSWGLEGLGEPHPVLGSHGLHVPSGRTAEFTRQCLELLARVGLSTEQALTSGFRDTLRTLARPSRELYCWSAYADPHRDGALLVAERDGEAVAAFVHGDTVSLRSVDPRRLVEEFVALLPPAPAASVRSLSVPRSEFESTEAVDEDDGFRITGRRDVKELRDHLKAPREGVHQLYGAVTVNGARRRSDPLSLIDVAGLGRMLVFRDAEDFIQRRPGSVEALTEALAVALRGRRSA</sequence>
<evidence type="ECO:0000256" key="2">
    <source>
        <dbReference type="ARBA" id="ARBA00006411"/>
    </source>
</evidence>
<keyword evidence="6" id="KW-1185">Reference proteome</keyword>
<accession>I1D754</accession>
<dbReference type="RefSeq" id="WP_005466603.1">
    <property type="nucleotide sequence ID" value="NZ_CM001484.1"/>
</dbReference>
<evidence type="ECO:0000313" key="6">
    <source>
        <dbReference type="Proteomes" id="UP000005087"/>
    </source>
</evidence>
<evidence type="ECO:0000313" key="5">
    <source>
        <dbReference type="EMBL" id="EIF00779.1"/>
    </source>
</evidence>
<comment type="similarity">
    <text evidence="2">Belongs to the EspG family.</text>
</comment>
<dbReference type="InterPro" id="IPR025734">
    <property type="entry name" value="EspG"/>
</dbReference>
<proteinExistence type="inferred from homology"/>
<organism evidence="5 6">
    <name type="scientific">Saccharomonospora glauca K62</name>
    <dbReference type="NCBI Taxonomy" id="928724"/>
    <lineage>
        <taxon>Bacteria</taxon>
        <taxon>Bacillati</taxon>
        <taxon>Actinomycetota</taxon>
        <taxon>Actinomycetes</taxon>
        <taxon>Pseudonocardiales</taxon>
        <taxon>Pseudonocardiaceae</taxon>
        <taxon>Saccharomonospora</taxon>
    </lineage>
</organism>
<comment type="subcellular location">
    <subcellularLocation>
        <location evidence="1">Cytoplasm</location>
    </subcellularLocation>
</comment>
<dbReference type="AlphaFoldDB" id="I1D754"/>
<evidence type="ECO:0000256" key="1">
    <source>
        <dbReference type="ARBA" id="ARBA00004496"/>
    </source>
</evidence>
<dbReference type="Proteomes" id="UP000005087">
    <property type="component" value="Chromosome"/>
</dbReference>
<evidence type="ECO:0000256" key="3">
    <source>
        <dbReference type="ARBA" id="ARBA00022490"/>
    </source>
</evidence>
<name>I1D754_9PSEU</name>
<protein>
    <recommendedName>
        <fullName evidence="7">EspG family</fullName>
    </recommendedName>
</protein>
<dbReference type="EMBL" id="CM001484">
    <property type="protein sequence ID" value="EIF00779.1"/>
    <property type="molecule type" value="Genomic_DNA"/>
</dbReference>
<dbReference type="STRING" id="928724.SacglDRAFT_03936"/>
<keyword evidence="3" id="KW-0963">Cytoplasm</keyword>
<dbReference type="HOGENOM" id="CLU_088487_1_1_11"/>